<protein>
    <submittedName>
        <fullName evidence="1">Uncharacterized protein</fullName>
    </submittedName>
</protein>
<name>A0ABD5M0P5_9EURY</name>
<proteinExistence type="predicted"/>
<evidence type="ECO:0000313" key="1">
    <source>
        <dbReference type="EMBL" id="MEZ3163821.1"/>
    </source>
</evidence>
<gene>
    <name evidence="1" type="ORF">ABNG04_08010</name>
</gene>
<reference evidence="1 2" key="1">
    <citation type="submission" date="2024-06" db="EMBL/GenBank/DDBJ databases">
        <title>Halorubrum miltondacostae sp. nov., a potential PHA producer isolated from an inland solar saltern in Rio Maior, Portugal.</title>
        <authorList>
            <person name="Albuquerque L."/>
            <person name="Viver T."/>
            <person name="Barroso C."/>
            <person name="Claudino R."/>
            <person name="Galvan M."/>
            <person name="Simoes G."/>
            <person name="Lobo Da Cunha A."/>
            <person name="Egas C."/>
        </authorList>
    </citation>
    <scope>NUCLEOTIDE SEQUENCE [LARGE SCALE GENOMIC DNA]</scope>
    <source>
        <strain evidence="1 2">RMP-11</strain>
    </source>
</reference>
<dbReference type="AlphaFoldDB" id="A0ABD5M0P5"/>
<evidence type="ECO:0000313" key="2">
    <source>
        <dbReference type="Proteomes" id="UP001567572"/>
    </source>
</evidence>
<comment type="caution">
    <text evidence="1">The sequence shown here is derived from an EMBL/GenBank/DDBJ whole genome shotgun (WGS) entry which is preliminary data.</text>
</comment>
<sequence>MGPAQCGVEPCRESLYRGLDAKARVGDHLAGGRLRVIRCDHSTVCGHRLRGGRVSVVDEDAARRHLLGVRERIRLCFEQLAFGASSWNNIPERYLS</sequence>
<dbReference type="Proteomes" id="UP001567572">
    <property type="component" value="Unassembled WGS sequence"/>
</dbReference>
<accession>A0ABD5M0P5</accession>
<keyword evidence="2" id="KW-1185">Reference proteome</keyword>
<dbReference type="EMBL" id="JBEDNY010000002">
    <property type="protein sequence ID" value="MEZ3163821.1"/>
    <property type="molecule type" value="Genomic_DNA"/>
</dbReference>
<organism evidence="1 2">
    <name type="scientific">Halorubrum miltondacostae</name>
    <dbReference type="NCBI Taxonomy" id="3076378"/>
    <lineage>
        <taxon>Archaea</taxon>
        <taxon>Methanobacteriati</taxon>
        <taxon>Methanobacteriota</taxon>
        <taxon>Stenosarchaea group</taxon>
        <taxon>Halobacteria</taxon>
        <taxon>Halobacteriales</taxon>
        <taxon>Haloferacaceae</taxon>
        <taxon>Halorubrum</taxon>
    </lineage>
</organism>